<evidence type="ECO:0000256" key="6">
    <source>
        <dbReference type="ARBA" id="ARBA00022833"/>
    </source>
</evidence>
<dbReference type="PANTHER" id="PTHR30616:SF2">
    <property type="entry name" value="PURINE NUCLEOSIDE PHOSPHORYLASE LACC1"/>
    <property type="match status" value="1"/>
</dbReference>
<evidence type="ECO:0000256" key="4">
    <source>
        <dbReference type="ARBA" id="ARBA00022723"/>
    </source>
</evidence>
<comment type="catalytic activity">
    <reaction evidence="9">
        <text>S-methyl-5'-thioadenosine + phosphate = 5-(methylsulfanyl)-alpha-D-ribose 1-phosphate + adenine</text>
        <dbReference type="Rhea" id="RHEA:11852"/>
        <dbReference type="ChEBI" id="CHEBI:16708"/>
        <dbReference type="ChEBI" id="CHEBI:17509"/>
        <dbReference type="ChEBI" id="CHEBI:43474"/>
        <dbReference type="ChEBI" id="CHEBI:58533"/>
        <dbReference type="EC" id="2.4.2.28"/>
    </reaction>
    <physiologicalReaction direction="left-to-right" evidence="9">
        <dbReference type="Rhea" id="RHEA:11853"/>
    </physiologicalReaction>
</comment>
<dbReference type="Gene3D" id="3.60.140.10">
    <property type="entry name" value="CNF1/YfiH-like putative cysteine hydrolases"/>
    <property type="match status" value="1"/>
</dbReference>
<evidence type="ECO:0000313" key="12">
    <source>
        <dbReference type="Proteomes" id="UP000654304"/>
    </source>
</evidence>
<gene>
    <name evidence="11" type="primary">pgeF</name>
    <name evidence="11" type="ORF">H8K43_17830</name>
</gene>
<dbReference type="RefSeq" id="WP_186905109.1">
    <property type="nucleotide sequence ID" value="NZ_JACOGD010000012.1"/>
</dbReference>
<proteinExistence type="inferred from homology"/>
<accession>A0ABR7A9I6</accession>
<dbReference type="PANTHER" id="PTHR30616">
    <property type="entry name" value="UNCHARACTERIZED PROTEIN YFIH"/>
    <property type="match status" value="1"/>
</dbReference>
<protein>
    <recommendedName>
        <fullName evidence="10">Purine nucleoside phosphorylase</fullName>
    </recommendedName>
</protein>
<dbReference type="EMBL" id="JACOGD010000012">
    <property type="protein sequence ID" value="MBC3933544.1"/>
    <property type="molecule type" value="Genomic_DNA"/>
</dbReference>
<sequence length="257" mass="27502">MDILRNHQIIPDWAGLPAHIKAFSTTRHGGVSQGVYGDSAGRDGLNLGDHVGDQLHDVFENRKRISGHFSSDVIFLSQVHGIIVAEAELLQPGMEADAVIATTKGKVCAVLTADCLPVLFCDSAGRVVAAAHAGWRGLASGILERTVAAMRQKGAGDISAWLGPAIGPRMFEVGQEVVDTFTFKNDHAIHCFIEISSGAAGRKYLADIYALARLELGRCGVVQVVGGQWCTVEDVGHFYSYRRDGVTGRMGSFISIV</sequence>
<dbReference type="Proteomes" id="UP000654304">
    <property type="component" value="Unassembled WGS sequence"/>
</dbReference>
<keyword evidence="5" id="KW-0378">Hydrolase</keyword>
<dbReference type="SUPFAM" id="SSF64438">
    <property type="entry name" value="CNF1/YfiH-like putative cysteine hydrolases"/>
    <property type="match status" value="1"/>
</dbReference>
<comment type="catalytic activity">
    <reaction evidence="7">
        <text>adenosine + H2O + H(+) = inosine + NH4(+)</text>
        <dbReference type="Rhea" id="RHEA:24408"/>
        <dbReference type="ChEBI" id="CHEBI:15377"/>
        <dbReference type="ChEBI" id="CHEBI:15378"/>
        <dbReference type="ChEBI" id="CHEBI:16335"/>
        <dbReference type="ChEBI" id="CHEBI:17596"/>
        <dbReference type="ChEBI" id="CHEBI:28938"/>
        <dbReference type="EC" id="3.5.4.4"/>
    </reaction>
    <physiologicalReaction direction="left-to-right" evidence="7">
        <dbReference type="Rhea" id="RHEA:24409"/>
    </physiologicalReaction>
</comment>
<comment type="caution">
    <text evidence="11">The sequence shown here is derived from an EMBL/GenBank/DDBJ whole genome shotgun (WGS) entry which is preliminary data.</text>
</comment>
<organism evidence="11 12">
    <name type="scientific">Undibacterium curvum</name>
    <dbReference type="NCBI Taxonomy" id="2762294"/>
    <lineage>
        <taxon>Bacteria</taxon>
        <taxon>Pseudomonadati</taxon>
        <taxon>Pseudomonadota</taxon>
        <taxon>Betaproteobacteria</taxon>
        <taxon>Burkholderiales</taxon>
        <taxon>Oxalobacteraceae</taxon>
        <taxon>Undibacterium</taxon>
    </lineage>
</organism>
<comment type="similarity">
    <text evidence="2 10">Belongs to the purine nucleoside phosphorylase YfiH/LACC1 family.</text>
</comment>
<evidence type="ECO:0000256" key="5">
    <source>
        <dbReference type="ARBA" id="ARBA00022801"/>
    </source>
</evidence>
<dbReference type="InterPro" id="IPR038371">
    <property type="entry name" value="Cu_polyphenol_OxRdtase_sf"/>
</dbReference>
<evidence type="ECO:0000256" key="10">
    <source>
        <dbReference type="RuleBase" id="RU361274"/>
    </source>
</evidence>
<dbReference type="InterPro" id="IPR011324">
    <property type="entry name" value="Cytotoxic_necrot_fac-like_cat"/>
</dbReference>
<dbReference type="NCBIfam" id="TIGR00726">
    <property type="entry name" value="peptidoglycan editing factor PgeF"/>
    <property type="match status" value="1"/>
</dbReference>
<name>A0ABR7A9I6_9BURK</name>
<evidence type="ECO:0000256" key="2">
    <source>
        <dbReference type="ARBA" id="ARBA00007353"/>
    </source>
</evidence>
<keyword evidence="6" id="KW-0862">Zinc</keyword>
<dbReference type="CDD" id="cd16833">
    <property type="entry name" value="YfiH"/>
    <property type="match status" value="1"/>
</dbReference>
<evidence type="ECO:0000256" key="9">
    <source>
        <dbReference type="ARBA" id="ARBA00049893"/>
    </source>
</evidence>
<dbReference type="InterPro" id="IPR003730">
    <property type="entry name" value="Cu_polyphenol_OxRdtase"/>
</dbReference>
<dbReference type="Pfam" id="PF02578">
    <property type="entry name" value="Cu-oxidase_4"/>
    <property type="match status" value="1"/>
</dbReference>
<keyword evidence="12" id="KW-1185">Reference proteome</keyword>
<reference evidence="11 12" key="1">
    <citation type="submission" date="2020-08" db="EMBL/GenBank/DDBJ databases">
        <title>Novel species isolated from subtropical streams in China.</title>
        <authorList>
            <person name="Lu H."/>
        </authorList>
    </citation>
    <scope>NUCLEOTIDE SEQUENCE [LARGE SCALE GENOMIC DNA]</scope>
    <source>
        <strain evidence="11 12">CY22W</strain>
    </source>
</reference>
<comment type="catalytic activity">
    <reaction evidence="1">
        <text>inosine + phosphate = alpha-D-ribose 1-phosphate + hypoxanthine</text>
        <dbReference type="Rhea" id="RHEA:27646"/>
        <dbReference type="ChEBI" id="CHEBI:17368"/>
        <dbReference type="ChEBI" id="CHEBI:17596"/>
        <dbReference type="ChEBI" id="CHEBI:43474"/>
        <dbReference type="ChEBI" id="CHEBI:57720"/>
        <dbReference type="EC" id="2.4.2.1"/>
    </reaction>
    <physiologicalReaction direction="left-to-right" evidence="1">
        <dbReference type="Rhea" id="RHEA:27647"/>
    </physiologicalReaction>
</comment>
<evidence type="ECO:0000256" key="1">
    <source>
        <dbReference type="ARBA" id="ARBA00000553"/>
    </source>
</evidence>
<evidence type="ECO:0000313" key="11">
    <source>
        <dbReference type="EMBL" id="MBC3933544.1"/>
    </source>
</evidence>
<comment type="catalytic activity">
    <reaction evidence="8">
        <text>adenosine + phosphate = alpha-D-ribose 1-phosphate + adenine</text>
        <dbReference type="Rhea" id="RHEA:27642"/>
        <dbReference type="ChEBI" id="CHEBI:16335"/>
        <dbReference type="ChEBI" id="CHEBI:16708"/>
        <dbReference type="ChEBI" id="CHEBI:43474"/>
        <dbReference type="ChEBI" id="CHEBI:57720"/>
        <dbReference type="EC" id="2.4.2.1"/>
    </reaction>
    <physiologicalReaction direction="left-to-right" evidence="8">
        <dbReference type="Rhea" id="RHEA:27643"/>
    </physiologicalReaction>
</comment>
<evidence type="ECO:0000256" key="8">
    <source>
        <dbReference type="ARBA" id="ARBA00048968"/>
    </source>
</evidence>
<evidence type="ECO:0000256" key="3">
    <source>
        <dbReference type="ARBA" id="ARBA00022679"/>
    </source>
</evidence>
<evidence type="ECO:0000256" key="7">
    <source>
        <dbReference type="ARBA" id="ARBA00047989"/>
    </source>
</evidence>
<keyword evidence="3" id="KW-0808">Transferase</keyword>
<keyword evidence="4" id="KW-0479">Metal-binding</keyword>